<reference evidence="1 2" key="1">
    <citation type="submission" date="2018-06" db="EMBL/GenBank/DDBJ databases">
        <title>The draft genome sequence of Crocinitomix sp. SM1701.</title>
        <authorList>
            <person name="Zhang X."/>
        </authorList>
    </citation>
    <scope>NUCLEOTIDE SEQUENCE [LARGE SCALE GENOMIC DNA]</scope>
    <source>
        <strain evidence="1 2">SM1701</strain>
    </source>
</reference>
<proteinExistence type="predicted"/>
<dbReference type="EMBL" id="QKSB01000001">
    <property type="protein sequence ID" value="PZE18583.1"/>
    <property type="molecule type" value="Genomic_DNA"/>
</dbReference>
<organism evidence="1 2">
    <name type="scientific">Putridiphycobacter roseus</name>
    <dbReference type="NCBI Taxonomy" id="2219161"/>
    <lineage>
        <taxon>Bacteria</taxon>
        <taxon>Pseudomonadati</taxon>
        <taxon>Bacteroidota</taxon>
        <taxon>Flavobacteriia</taxon>
        <taxon>Flavobacteriales</taxon>
        <taxon>Crocinitomicaceae</taxon>
        <taxon>Putridiphycobacter</taxon>
    </lineage>
</organism>
<dbReference type="AlphaFoldDB" id="A0A2W1NHL1"/>
<evidence type="ECO:0000313" key="1">
    <source>
        <dbReference type="EMBL" id="PZE18583.1"/>
    </source>
</evidence>
<comment type="caution">
    <text evidence="1">The sequence shown here is derived from an EMBL/GenBank/DDBJ whole genome shotgun (WGS) entry which is preliminary data.</text>
</comment>
<accession>A0A2W1NHL1</accession>
<keyword evidence="2" id="KW-1185">Reference proteome</keyword>
<dbReference type="Proteomes" id="UP000249248">
    <property type="component" value="Unassembled WGS sequence"/>
</dbReference>
<gene>
    <name evidence="1" type="ORF">DNU06_01770</name>
</gene>
<evidence type="ECO:0000313" key="2">
    <source>
        <dbReference type="Proteomes" id="UP000249248"/>
    </source>
</evidence>
<protein>
    <submittedName>
        <fullName evidence="1">Uncharacterized protein</fullName>
    </submittedName>
</protein>
<name>A0A2W1NHL1_9FLAO</name>
<sequence length="175" mass="19780">MATINTACHKIKANPEEEPIDLTPKLPQATHTGANTFGCYINGELFVAQSNNYNKVIPIYCSYNKISENELRIQGSRLNDSIRDNVSFIAFIDKGVGTYEMDVTGDNQDGYNNYNNNSILCLDYNFSLTEKGMLDITFLDTVNRIISGNFQMQLYNEDCPIKIVSITDGRFDLKY</sequence>